<protein>
    <recommendedName>
        <fullName evidence="6 14">Adenylyl-sulfate kinase</fullName>
        <ecNumber evidence="5 14">2.7.1.25</ecNumber>
    </recommendedName>
    <alternativeName>
        <fullName evidence="12 14">APS kinase</fullName>
    </alternativeName>
    <alternativeName>
        <fullName evidence="13 14">ATP adenosine-5'-phosphosulfate 3'-phosphotransferase</fullName>
    </alternativeName>
    <alternativeName>
        <fullName evidence="11 14">Adenosine-5'-phosphosulfate kinase</fullName>
    </alternativeName>
</protein>
<dbReference type="SUPFAM" id="SSF52540">
    <property type="entry name" value="P-loop containing nucleoside triphosphate hydrolases"/>
    <property type="match status" value="1"/>
</dbReference>
<evidence type="ECO:0000313" key="17">
    <source>
        <dbReference type="EMBL" id="SFL53948.1"/>
    </source>
</evidence>
<evidence type="ECO:0000256" key="2">
    <source>
        <dbReference type="ARBA" id="ARBA00002632"/>
    </source>
</evidence>
<evidence type="ECO:0000256" key="8">
    <source>
        <dbReference type="ARBA" id="ARBA00022741"/>
    </source>
</evidence>
<dbReference type="InterPro" id="IPR027417">
    <property type="entry name" value="P-loop_NTPase"/>
</dbReference>
<dbReference type="AlphaFoldDB" id="A0A1I4II08"/>
<feature type="binding site" evidence="14">
    <location>
        <begin position="53"/>
        <end position="60"/>
    </location>
    <ligand>
        <name>ATP</name>
        <dbReference type="ChEBI" id="CHEBI:30616"/>
    </ligand>
</feature>
<keyword evidence="7 14" id="KW-0808">Transferase</keyword>
<feature type="active site" description="Phosphoserine intermediate" evidence="14">
    <location>
        <position position="127"/>
    </location>
</feature>
<comment type="similarity">
    <text evidence="4 14 15">Belongs to the APS kinase family.</text>
</comment>
<dbReference type="GO" id="GO:0005524">
    <property type="term" value="F:ATP binding"/>
    <property type="evidence" value="ECO:0007669"/>
    <property type="project" value="UniProtKB-UniRule"/>
</dbReference>
<evidence type="ECO:0000256" key="5">
    <source>
        <dbReference type="ARBA" id="ARBA00012121"/>
    </source>
</evidence>
<reference evidence="18" key="1">
    <citation type="submission" date="2016-10" db="EMBL/GenBank/DDBJ databases">
        <authorList>
            <person name="Varghese N."/>
            <person name="Submissions S."/>
        </authorList>
    </citation>
    <scope>NUCLEOTIDE SEQUENCE [LARGE SCALE GENOMIC DNA]</scope>
    <source>
        <strain evidence="18">CGMCC 1.6474</strain>
    </source>
</reference>
<evidence type="ECO:0000256" key="15">
    <source>
        <dbReference type="RuleBase" id="RU004347"/>
    </source>
</evidence>
<dbReference type="PANTHER" id="PTHR11055">
    <property type="entry name" value="BIFUNCTIONAL 3'-PHOSPHOADENOSINE 5'-PHOSPHOSULFATE SYNTHASE"/>
    <property type="match status" value="1"/>
</dbReference>
<dbReference type="PANTHER" id="PTHR11055:SF63">
    <property type="entry name" value="ADENYLYL-SULFATE KINASE 1, CHLOROPLASTIC"/>
    <property type="match status" value="1"/>
</dbReference>
<evidence type="ECO:0000256" key="3">
    <source>
        <dbReference type="ARBA" id="ARBA00004806"/>
    </source>
</evidence>
<feature type="domain" description="APS kinase" evidence="16">
    <location>
        <begin position="46"/>
        <end position="194"/>
    </location>
</feature>
<keyword evidence="10 14" id="KW-0067">ATP-binding</keyword>
<keyword evidence="14" id="KW-0597">Phosphoprotein</keyword>
<dbReference type="InterPro" id="IPR059117">
    <property type="entry name" value="APS_kinase_dom"/>
</dbReference>
<evidence type="ECO:0000256" key="14">
    <source>
        <dbReference type="HAMAP-Rule" id="MF_00065"/>
    </source>
</evidence>
<comment type="catalytic activity">
    <reaction evidence="1 14 15">
        <text>adenosine 5'-phosphosulfate + ATP = 3'-phosphoadenylyl sulfate + ADP + H(+)</text>
        <dbReference type="Rhea" id="RHEA:24152"/>
        <dbReference type="ChEBI" id="CHEBI:15378"/>
        <dbReference type="ChEBI" id="CHEBI:30616"/>
        <dbReference type="ChEBI" id="CHEBI:58243"/>
        <dbReference type="ChEBI" id="CHEBI:58339"/>
        <dbReference type="ChEBI" id="CHEBI:456216"/>
        <dbReference type="EC" id="2.7.1.25"/>
    </reaction>
</comment>
<dbReference type="EC" id="2.7.1.25" evidence="5 14"/>
<evidence type="ECO:0000256" key="12">
    <source>
        <dbReference type="ARBA" id="ARBA00031393"/>
    </source>
</evidence>
<evidence type="ECO:0000259" key="16">
    <source>
        <dbReference type="Pfam" id="PF01583"/>
    </source>
</evidence>
<keyword evidence="9 14" id="KW-0418">Kinase</keyword>
<dbReference type="UniPathway" id="UPA00140">
    <property type="reaction ID" value="UER00205"/>
</dbReference>
<dbReference type="Pfam" id="PF01583">
    <property type="entry name" value="APS_kinase"/>
    <property type="match status" value="1"/>
</dbReference>
<name>A0A1I4II08_9HYPH</name>
<dbReference type="GO" id="GO:0004020">
    <property type="term" value="F:adenylylsulfate kinase activity"/>
    <property type="evidence" value="ECO:0007669"/>
    <property type="project" value="UniProtKB-UniRule"/>
</dbReference>
<sequence>MAVPNRKPKVAPEIMASDLASNVASNVTWQTLQPRERRWQRMGQRPVIAWFTGLSGAGKSTIADAVDRALTEAGRHTMVLDGDNLRHGLNRDLGFTAADRVENIRRAAETARLMAEAGLVVIVSLISPFRTERQTARDIAGDVPFLEVFIDTPLSVCEARDPKGLYDKARAGAIPNFTGISAPYEPPEAPDLILATRGLAVTDSAHPLIETLLALSAAEPIARTPSR</sequence>
<dbReference type="InterPro" id="IPR002891">
    <property type="entry name" value="APS"/>
</dbReference>
<dbReference type="CDD" id="cd02027">
    <property type="entry name" value="APSK"/>
    <property type="match status" value="1"/>
</dbReference>
<dbReference type="NCBIfam" id="TIGR00455">
    <property type="entry name" value="apsK"/>
    <property type="match status" value="1"/>
</dbReference>
<dbReference type="NCBIfam" id="NF003013">
    <property type="entry name" value="PRK03846.1"/>
    <property type="match status" value="1"/>
</dbReference>
<keyword evidence="18" id="KW-1185">Reference proteome</keyword>
<proteinExistence type="inferred from homology"/>
<dbReference type="STRING" id="414703.SAMN04488125_11783"/>
<evidence type="ECO:0000256" key="11">
    <source>
        <dbReference type="ARBA" id="ARBA00029724"/>
    </source>
</evidence>
<dbReference type="Proteomes" id="UP000198804">
    <property type="component" value="Unassembled WGS sequence"/>
</dbReference>
<evidence type="ECO:0000313" key="18">
    <source>
        <dbReference type="Proteomes" id="UP000198804"/>
    </source>
</evidence>
<dbReference type="GO" id="GO:0070814">
    <property type="term" value="P:hydrogen sulfide biosynthetic process"/>
    <property type="evidence" value="ECO:0007669"/>
    <property type="project" value="UniProtKB-UniRule"/>
</dbReference>
<comment type="pathway">
    <text evidence="3 14 15">Sulfur metabolism; hydrogen sulfide biosynthesis; sulfite from sulfate: step 2/3.</text>
</comment>
<evidence type="ECO:0000256" key="9">
    <source>
        <dbReference type="ARBA" id="ARBA00022777"/>
    </source>
</evidence>
<comment type="function">
    <text evidence="2 14 15">Catalyzes the synthesis of activated sulfate.</text>
</comment>
<keyword evidence="8 14" id="KW-0547">Nucleotide-binding</keyword>
<dbReference type="EMBL" id="FOSV01000017">
    <property type="protein sequence ID" value="SFL53948.1"/>
    <property type="molecule type" value="Genomic_DNA"/>
</dbReference>
<dbReference type="HAMAP" id="MF_00065">
    <property type="entry name" value="Adenylyl_sulf_kinase"/>
    <property type="match status" value="1"/>
</dbReference>
<evidence type="ECO:0000256" key="10">
    <source>
        <dbReference type="ARBA" id="ARBA00022840"/>
    </source>
</evidence>
<evidence type="ECO:0000256" key="7">
    <source>
        <dbReference type="ARBA" id="ARBA00022679"/>
    </source>
</evidence>
<evidence type="ECO:0000256" key="4">
    <source>
        <dbReference type="ARBA" id="ARBA00007008"/>
    </source>
</evidence>
<dbReference type="Gene3D" id="3.40.50.300">
    <property type="entry name" value="P-loop containing nucleotide triphosphate hydrolases"/>
    <property type="match status" value="1"/>
</dbReference>
<evidence type="ECO:0000256" key="6">
    <source>
        <dbReference type="ARBA" id="ARBA00018163"/>
    </source>
</evidence>
<gene>
    <name evidence="14" type="primary">cysC</name>
    <name evidence="17" type="ORF">SAMN04488125_11783</name>
</gene>
<dbReference type="GO" id="GO:0000103">
    <property type="term" value="P:sulfate assimilation"/>
    <property type="evidence" value="ECO:0007669"/>
    <property type="project" value="UniProtKB-UniRule"/>
</dbReference>
<accession>A0A1I4II08</accession>
<organism evidence="17 18">
    <name type="scientific">Methylorubrum salsuginis</name>
    <dbReference type="NCBI Taxonomy" id="414703"/>
    <lineage>
        <taxon>Bacteria</taxon>
        <taxon>Pseudomonadati</taxon>
        <taxon>Pseudomonadota</taxon>
        <taxon>Alphaproteobacteria</taxon>
        <taxon>Hyphomicrobiales</taxon>
        <taxon>Methylobacteriaceae</taxon>
        <taxon>Methylorubrum</taxon>
    </lineage>
</organism>
<evidence type="ECO:0000256" key="1">
    <source>
        <dbReference type="ARBA" id="ARBA00001823"/>
    </source>
</evidence>
<evidence type="ECO:0000256" key="13">
    <source>
        <dbReference type="ARBA" id="ARBA00031464"/>
    </source>
</evidence>